<feature type="region of interest" description="Disordered" evidence="1">
    <location>
        <begin position="28"/>
        <end position="56"/>
    </location>
</feature>
<name>A0A2S3X5S5_PSEPU</name>
<evidence type="ECO:0000256" key="1">
    <source>
        <dbReference type="SAM" id="MobiDB-lite"/>
    </source>
</evidence>
<evidence type="ECO:0000256" key="2">
    <source>
        <dbReference type="SAM" id="SignalP"/>
    </source>
</evidence>
<reference evidence="3 4" key="1">
    <citation type="submission" date="2016-08" db="EMBL/GenBank/DDBJ databases">
        <authorList>
            <person name="Seilhamer J.J."/>
        </authorList>
    </citation>
    <scope>NUCLEOTIDE SEQUENCE [LARGE SCALE GENOMIC DNA]</scope>
    <source>
        <strain evidence="3 4">KH-21-114</strain>
    </source>
</reference>
<feature type="compositionally biased region" description="Polar residues" evidence="1">
    <location>
        <begin position="28"/>
        <end position="39"/>
    </location>
</feature>
<protein>
    <submittedName>
        <fullName evidence="3">Uncharacterized protein</fullName>
    </submittedName>
</protein>
<gene>
    <name evidence="3" type="ORF">BGP84_14005</name>
</gene>
<reference evidence="3 4" key="2">
    <citation type="submission" date="2018-03" db="EMBL/GenBank/DDBJ databases">
        <title>Draft genome of Pseudomonas putida strain KH-21-114.</title>
        <authorList>
            <person name="Yoshizawa S."/>
            <person name="Khan N.H."/>
            <person name="Nishimura M."/>
            <person name="Chiura H.X."/>
            <person name="Ogura Y."/>
            <person name="Hayashi T."/>
            <person name="Kogure K."/>
        </authorList>
    </citation>
    <scope>NUCLEOTIDE SEQUENCE [LARGE SCALE GENOMIC DNA]</scope>
    <source>
        <strain evidence="3 4">KH-21-114</strain>
    </source>
</reference>
<dbReference type="EMBL" id="MINH01000019">
    <property type="protein sequence ID" value="POG10789.1"/>
    <property type="molecule type" value="Genomic_DNA"/>
</dbReference>
<dbReference type="OrthoDB" id="6997761at2"/>
<feature type="signal peptide" evidence="2">
    <location>
        <begin position="1"/>
        <end position="17"/>
    </location>
</feature>
<accession>A0A2S3X5S5</accession>
<organism evidence="3 4">
    <name type="scientific">Pseudomonas putida</name>
    <name type="common">Arthrobacter siderocapsulatus</name>
    <dbReference type="NCBI Taxonomy" id="303"/>
    <lineage>
        <taxon>Bacteria</taxon>
        <taxon>Pseudomonadati</taxon>
        <taxon>Pseudomonadota</taxon>
        <taxon>Gammaproteobacteria</taxon>
        <taxon>Pseudomonadales</taxon>
        <taxon>Pseudomonadaceae</taxon>
        <taxon>Pseudomonas</taxon>
    </lineage>
</organism>
<comment type="caution">
    <text evidence="3">The sequence shown here is derived from an EMBL/GenBank/DDBJ whole genome shotgun (WGS) entry which is preliminary data.</text>
</comment>
<feature type="chain" id="PRO_5015397610" evidence="2">
    <location>
        <begin position="18"/>
        <end position="129"/>
    </location>
</feature>
<dbReference type="AlphaFoldDB" id="A0A2S3X5S5"/>
<dbReference type="Proteomes" id="UP000237230">
    <property type="component" value="Unassembled WGS sequence"/>
</dbReference>
<keyword evidence="2" id="KW-0732">Signal</keyword>
<evidence type="ECO:0000313" key="4">
    <source>
        <dbReference type="Proteomes" id="UP000237230"/>
    </source>
</evidence>
<dbReference type="RefSeq" id="WP_103447555.1">
    <property type="nucleotide sequence ID" value="NZ_MINH01000019.1"/>
</dbReference>
<proteinExistence type="predicted"/>
<evidence type="ECO:0000313" key="3">
    <source>
        <dbReference type="EMBL" id="POG10789.1"/>
    </source>
</evidence>
<sequence length="129" mass="15545">MKLHFSKLLFASLFAFAAAGSASAMQMHTPNPVQATDSALHTPAKPAQSPWSNLASIADGQQGPLLAHDDRYWRDGRWHYHSEDRRREEWRRAQWRREQARREAERRHEWERRNERAHHYDDDHRYYRR</sequence>